<feature type="region of interest" description="Disordered" evidence="1">
    <location>
        <begin position="1"/>
        <end position="40"/>
    </location>
</feature>
<feature type="compositionally biased region" description="Basic and acidic residues" evidence="1">
    <location>
        <begin position="114"/>
        <end position="124"/>
    </location>
</feature>
<dbReference type="Proteomes" id="UP000550707">
    <property type="component" value="Unassembled WGS sequence"/>
</dbReference>
<feature type="compositionally biased region" description="Polar residues" evidence="1">
    <location>
        <begin position="126"/>
        <end position="139"/>
    </location>
</feature>
<proteinExistence type="predicted"/>
<accession>A0A7J8BYJ4</accession>
<dbReference type="EMBL" id="JACASF010000022">
    <property type="protein sequence ID" value="KAF6403662.1"/>
    <property type="molecule type" value="Genomic_DNA"/>
</dbReference>
<dbReference type="InParanoid" id="A0A7J8BYJ4"/>
<protein>
    <submittedName>
        <fullName evidence="2">Uncharacterized protein</fullName>
    </submittedName>
</protein>
<evidence type="ECO:0000256" key="1">
    <source>
        <dbReference type="SAM" id="MobiDB-lite"/>
    </source>
</evidence>
<evidence type="ECO:0000313" key="3">
    <source>
        <dbReference type="Proteomes" id="UP000550707"/>
    </source>
</evidence>
<feature type="compositionally biased region" description="Polar residues" evidence="1">
    <location>
        <begin position="16"/>
        <end position="27"/>
    </location>
</feature>
<gene>
    <name evidence="2" type="ORF">HJG59_010062</name>
</gene>
<comment type="caution">
    <text evidence="2">The sequence shown here is derived from an EMBL/GenBank/DDBJ whole genome shotgun (WGS) entry which is preliminary data.</text>
</comment>
<sequence>MFLSLSPPSFPSTLSKNQQKKMSSVRINQKKKKERERDNYFQMGKLRFRDSELPKYIETLEKRFERPHELQEPSRPPLSGTCWQGFLQTALTLGSWSHPYPPCLCIQSSPRRDLSRAAGGRDSDPGSISTLWASLSPSVTGGRAGEVTAGPACPERRLPEEGAAELLPQRSARVSQHSPADVNK</sequence>
<feature type="compositionally biased region" description="Low complexity" evidence="1">
    <location>
        <begin position="1"/>
        <end position="15"/>
    </location>
</feature>
<organism evidence="2 3">
    <name type="scientific">Molossus molossus</name>
    <name type="common">Pallas' mastiff bat</name>
    <name type="synonym">Vespertilio molossus</name>
    <dbReference type="NCBI Taxonomy" id="27622"/>
    <lineage>
        <taxon>Eukaryota</taxon>
        <taxon>Metazoa</taxon>
        <taxon>Chordata</taxon>
        <taxon>Craniata</taxon>
        <taxon>Vertebrata</taxon>
        <taxon>Euteleostomi</taxon>
        <taxon>Mammalia</taxon>
        <taxon>Eutheria</taxon>
        <taxon>Laurasiatheria</taxon>
        <taxon>Chiroptera</taxon>
        <taxon>Yangochiroptera</taxon>
        <taxon>Molossidae</taxon>
        <taxon>Molossus</taxon>
    </lineage>
</organism>
<dbReference type="AlphaFoldDB" id="A0A7J8BYJ4"/>
<reference evidence="2 3" key="1">
    <citation type="journal article" date="2020" name="Nature">
        <title>Six reference-quality genomes reveal evolution of bat adaptations.</title>
        <authorList>
            <person name="Jebb D."/>
            <person name="Huang Z."/>
            <person name="Pippel M."/>
            <person name="Hughes G.M."/>
            <person name="Lavrichenko K."/>
            <person name="Devanna P."/>
            <person name="Winkler S."/>
            <person name="Jermiin L.S."/>
            <person name="Skirmuntt E.C."/>
            <person name="Katzourakis A."/>
            <person name="Burkitt-Gray L."/>
            <person name="Ray D.A."/>
            <person name="Sullivan K.A.M."/>
            <person name="Roscito J.G."/>
            <person name="Kirilenko B.M."/>
            <person name="Davalos L.M."/>
            <person name="Corthals A.P."/>
            <person name="Power M.L."/>
            <person name="Jones G."/>
            <person name="Ransome R.D."/>
            <person name="Dechmann D.K.N."/>
            <person name="Locatelli A.G."/>
            <person name="Puechmaille S.J."/>
            <person name="Fedrigo O."/>
            <person name="Jarvis E.D."/>
            <person name="Hiller M."/>
            <person name="Vernes S.C."/>
            <person name="Myers E.W."/>
            <person name="Teeling E.C."/>
        </authorList>
    </citation>
    <scope>NUCLEOTIDE SEQUENCE [LARGE SCALE GENOMIC DNA]</scope>
    <source>
        <strain evidence="2">MMolMol1</strain>
        <tissue evidence="2">Muscle</tissue>
    </source>
</reference>
<keyword evidence="3" id="KW-1185">Reference proteome</keyword>
<name>A0A7J8BYJ4_MOLMO</name>
<evidence type="ECO:0000313" key="2">
    <source>
        <dbReference type="EMBL" id="KAF6403662.1"/>
    </source>
</evidence>
<feature type="region of interest" description="Disordered" evidence="1">
    <location>
        <begin position="114"/>
        <end position="184"/>
    </location>
</feature>